<feature type="active site" evidence="5">
    <location>
        <position position="265"/>
    </location>
</feature>
<evidence type="ECO:0000256" key="6">
    <source>
        <dbReference type="PROSITE-ProRule" id="PRU10007"/>
    </source>
</evidence>
<evidence type="ECO:0000256" key="3">
    <source>
        <dbReference type="ARBA" id="ARBA00023027"/>
    </source>
</evidence>
<accession>A0A0C3IB20</accession>
<dbReference type="GO" id="GO:0006081">
    <property type="term" value="P:aldehyde metabolic process"/>
    <property type="evidence" value="ECO:0007669"/>
    <property type="project" value="InterPro"/>
</dbReference>
<keyword evidence="2 4" id="KW-0560">Oxidoreductase</keyword>
<dbReference type="EMBL" id="JXOK01000019">
    <property type="protein sequence ID" value="KIN11507.1"/>
    <property type="molecule type" value="Genomic_DNA"/>
</dbReference>
<dbReference type="GO" id="GO:0004029">
    <property type="term" value="F:aldehyde dehydrogenase (NAD+) activity"/>
    <property type="evidence" value="ECO:0007669"/>
    <property type="project" value="TreeGrafter"/>
</dbReference>
<comment type="caution">
    <text evidence="9">The sequence shown here is derived from an EMBL/GenBank/DDBJ whole genome shotgun (WGS) entry which is preliminary data.</text>
</comment>
<dbReference type="AlphaFoldDB" id="A0A0C3IB20"/>
<organism evidence="9 10">
    <name type="scientific">Vibrio mytili</name>
    <dbReference type="NCBI Taxonomy" id="50718"/>
    <lineage>
        <taxon>Bacteria</taxon>
        <taxon>Pseudomonadati</taxon>
        <taxon>Pseudomonadota</taxon>
        <taxon>Gammaproteobacteria</taxon>
        <taxon>Vibrionales</taxon>
        <taxon>Vibrionaceae</taxon>
        <taxon>Vibrio</taxon>
    </lineage>
</organism>
<dbReference type="InterPro" id="IPR016161">
    <property type="entry name" value="Ald_DH/histidinol_DH"/>
</dbReference>
<dbReference type="InterPro" id="IPR015590">
    <property type="entry name" value="Aldehyde_DH_dom"/>
</dbReference>
<dbReference type="InterPro" id="IPR029510">
    <property type="entry name" value="Ald_DH_CS_GLU"/>
</dbReference>
<feature type="domain" description="Aldehyde dehydrogenase" evidence="8">
    <location>
        <begin position="42"/>
        <end position="452"/>
    </location>
</feature>
<dbReference type="PROSITE" id="PS00687">
    <property type="entry name" value="ALDEHYDE_DEHYDR_GLU"/>
    <property type="match status" value="1"/>
</dbReference>
<sequence length="490" mass="54998">MTISTDDNKKDQHSNQNAFPKSELSVWLTELKVAYQAEPFATFEVRKQRLVALKTQLQRYQSVLAETISEDFGGRCHTESMMSDVLAPILDINHVVGHLKRWMKPSKRPTEWLFKGNKLEVRYQPKGVVGIICPWNFPIYLSIGPLITALAAGNRCMIKMPPNCPATAKLLRQMLAEIYPDDLVRVVDGTHPEAMDISHLPFDHLVFTGSPASGKQIMENAAKNLTPLTLELGGKSPAIVFDDYDITKAAQRIAHGKGFNSGQICIAPDYAFVPKGKEQLFVDAVLAAHKGMYKSIQGNQDYTSLVDDSQHQRFHQLLDDAKAKGASIVKCLEAGEGRKTPLYIATNLTPEMRICQEEIFGPLLPVHSYCSIEQVIQYIIDRPRPLACYLFSHDNIQRHAVLTQTHSGGVTINDWGWHVINHSVPFGGVGHSGFGNYHGKEGFRELSHARTVFQMRDWFPIQLFTPPYGNIVQKLVLRFFVGKPDPKLKK</sequence>
<dbReference type="PANTHER" id="PTHR43570">
    <property type="entry name" value="ALDEHYDE DEHYDROGENASE"/>
    <property type="match status" value="1"/>
</dbReference>
<dbReference type="Gene3D" id="3.40.309.10">
    <property type="entry name" value="Aldehyde Dehydrogenase, Chain A, domain 2"/>
    <property type="match status" value="1"/>
</dbReference>
<gene>
    <name evidence="9" type="ORF">SU60_06810</name>
</gene>
<dbReference type="InterPro" id="IPR016162">
    <property type="entry name" value="Ald_DH_N"/>
</dbReference>
<dbReference type="Pfam" id="PF00171">
    <property type="entry name" value="Aldedh"/>
    <property type="match status" value="1"/>
</dbReference>
<dbReference type="SUPFAM" id="SSF53720">
    <property type="entry name" value="ALDH-like"/>
    <property type="match status" value="1"/>
</dbReference>
<keyword evidence="3" id="KW-0520">NAD</keyword>
<evidence type="ECO:0000313" key="9">
    <source>
        <dbReference type="EMBL" id="KIN11507.1"/>
    </source>
</evidence>
<dbReference type="RefSeq" id="WP_041154854.1">
    <property type="nucleotide sequence ID" value="NZ_CBCRVP010000001.1"/>
</dbReference>
<evidence type="ECO:0000259" key="8">
    <source>
        <dbReference type="Pfam" id="PF00171"/>
    </source>
</evidence>
<dbReference type="STRING" id="50718.SU60_06810"/>
<dbReference type="OrthoDB" id="9812625at2"/>
<name>A0A0C3IB20_9VIBR</name>
<dbReference type="InterPro" id="IPR016163">
    <property type="entry name" value="Ald_DH_C"/>
</dbReference>
<dbReference type="InterPro" id="IPR012394">
    <property type="entry name" value="Aldehyde_DH_NAD(P)"/>
</dbReference>
<proteinExistence type="inferred from homology"/>
<evidence type="ECO:0000256" key="4">
    <source>
        <dbReference type="PIRNR" id="PIRNR036492"/>
    </source>
</evidence>
<dbReference type="PIRSF" id="PIRSF036492">
    <property type="entry name" value="ALDH"/>
    <property type="match status" value="1"/>
</dbReference>
<dbReference type="Proteomes" id="UP000031977">
    <property type="component" value="Unassembled WGS sequence"/>
</dbReference>
<dbReference type="PANTHER" id="PTHR43570:SF20">
    <property type="entry name" value="ALDEHYDE DEHYDROGENASE ALDX-RELATED"/>
    <property type="match status" value="1"/>
</dbReference>
<dbReference type="GO" id="GO:0005737">
    <property type="term" value="C:cytoplasm"/>
    <property type="evidence" value="ECO:0007669"/>
    <property type="project" value="TreeGrafter"/>
</dbReference>
<feature type="active site" evidence="5 6">
    <location>
        <position position="231"/>
    </location>
</feature>
<evidence type="ECO:0000256" key="5">
    <source>
        <dbReference type="PIRSR" id="PIRSR036492-1"/>
    </source>
</evidence>
<reference evidence="9 10" key="1">
    <citation type="submission" date="2015-01" db="EMBL/GenBank/DDBJ databases">
        <title>Draft genome of Vibrio mytili type strain CAIM 528.</title>
        <authorList>
            <person name="Gonzalez-Castillo A."/>
            <person name="Gomez-Gil B."/>
            <person name="Enciso-Ibarra J."/>
        </authorList>
    </citation>
    <scope>NUCLEOTIDE SEQUENCE [LARGE SCALE GENOMIC DNA]</scope>
    <source>
        <strain evidence="9 10">CAIM 528</strain>
    </source>
</reference>
<protein>
    <recommendedName>
        <fullName evidence="4">Aldehyde dehydrogenase</fullName>
    </recommendedName>
</protein>
<comment type="similarity">
    <text evidence="1 4 7">Belongs to the aldehyde dehydrogenase family.</text>
</comment>
<evidence type="ECO:0000256" key="2">
    <source>
        <dbReference type="ARBA" id="ARBA00023002"/>
    </source>
</evidence>
<evidence type="ECO:0000256" key="7">
    <source>
        <dbReference type="RuleBase" id="RU003345"/>
    </source>
</evidence>
<evidence type="ECO:0000256" key="1">
    <source>
        <dbReference type="ARBA" id="ARBA00009986"/>
    </source>
</evidence>
<dbReference type="Gene3D" id="3.40.605.10">
    <property type="entry name" value="Aldehyde Dehydrogenase, Chain A, domain 1"/>
    <property type="match status" value="1"/>
</dbReference>
<keyword evidence="10" id="KW-1185">Reference proteome</keyword>
<evidence type="ECO:0000313" key="10">
    <source>
        <dbReference type="Proteomes" id="UP000031977"/>
    </source>
</evidence>
<dbReference type="CDD" id="cd07133">
    <property type="entry name" value="ALDH_CALDH_CalB"/>
    <property type="match status" value="1"/>
</dbReference>